<proteinExistence type="predicted"/>
<dbReference type="OrthoDB" id="6021714at2759"/>
<evidence type="ECO:0000313" key="2">
    <source>
        <dbReference type="EMBL" id="CAG7785864.1"/>
    </source>
</evidence>
<feature type="compositionally biased region" description="Polar residues" evidence="1">
    <location>
        <begin position="190"/>
        <end position="207"/>
    </location>
</feature>
<protein>
    <submittedName>
        <fullName evidence="2">Uncharacterized protein</fullName>
    </submittedName>
</protein>
<evidence type="ECO:0000313" key="3">
    <source>
        <dbReference type="Proteomes" id="UP000708208"/>
    </source>
</evidence>
<comment type="caution">
    <text evidence="2">The sequence shown here is derived from an EMBL/GenBank/DDBJ whole genome shotgun (WGS) entry which is preliminary data.</text>
</comment>
<dbReference type="AlphaFoldDB" id="A0A8J2PH26"/>
<evidence type="ECO:0000256" key="1">
    <source>
        <dbReference type="SAM" id="MobiDB-lite"/>
    </source>
</evidence>
<feature type="non-terminal residue" evidence="2">
    <location>
        <position position="1"/>
    </location>
</feature>
<reference evidence="2" key="1">
    <citation type="submission" date="2021-06" db="EMBL/GenBank/DDBJ databases">
        <authorList>
            <person name="Hodson N. C."/>
            <person name="Mongue J. A."/>
            <person name="Jaron S. K."/>
        </authorList>
    </citation>
    <scope>NUCLEOTIDE SEQUENCE</scope>
</reference>
<feature type="region of interest" description="Disordered" evidence="1">
    <location>
        <begin position="1"/>
        <end position="29"/>
    </location>
</feature>
<organism evidence="2 3">
    <name type="scientific">Allacma fusca</name>
    <dbReference type="NCBI Taxonomy" id="39272"/>
    <lineage>
        <taxon>Eukaryota</taxon>
        <taxon>Metazoa</taxon>
        <taxon>Ecdysozoa</taxon>
        <taxon>Arthropoda</taxon>
        <taxon>Hexapoda</taxon>
        <taxon>Collembola</taxon>
        <taxon>Symphypleona</taxon>
        <taxon>Sminthuridae</taxon>
        <taxon>Allacma</taxon>
    </lineage>
</organism>
<keyword evidence="3" id="KW-1185">Reference proteome</keyword>
<dbReference type="EMBL" id="CAJVCH010305773">
    <property type="protein sequence ID" value="CAG7785864.1"/>
    <property type="molecule type" value="Genomic_DNA"/>
</dbReference>
<feature type="region of interest" description="Disordered" evidence="1">
    <location>
        <begin position="130"/>
        <end position="232"/>
    </location>
</feature>
<sequence>GSSSVKDLEQVMSKHLPGRDSDHGSSIVSSGIDFSADSLLRQQPGSRTGSAIQWVGPGAQSGPGLPVSALLRQLCASRESVIRANVQAAAAAAVVAARGASSYYSDMSTVQSALPTPPVPYPSVSSYEYQPAMTPPASVSPRDKPPYGDPNNGYGDGTATSFRPPQSYLDGPAQPLPLKPQVYGYHPHSSLESQYGNPLTDHSQSQFYPPPHTGFHLYHPGKPSANWYSSAT</sequence>
<accession>A0A8J2PH26</accession>
<dbReference type="Proteomes" id="UP000708208">
    <property type="component" value="Unassembled WGS sequence"/>
</dbReference>
<name>A0A8J2PH26_9HEXA</name>
<gene>
    <name evidence="2" type="ORF">AFUS01_LOCUS24461</name>
</gene>